<dbReference type="AlphaFoldDB" id="A0A1G9WL79"/>
<organism evidence="3 4">
    <name type="scientific">Megasphaera paucivorans</name>
    <dbReference type="NCBI Taxonomy" id="349095"/>
    <lineage>
        <taxon>Bacteria</taxon>
        <taxon>Bacillati</taxon>
        <taxon>Bacillota</taxon>
        <taxon>Negativicutes</taxon>
        <taxon>Veillonellales</taxon>
        <taxon>Veillonellaceae</taxon>
        <taxon>Megasphaera</taxon>
    </lineage>
</organism>
<feature type="region of interest" description="Disordered" evidence="1">
    <location>
        <begin position="490"/>
        <end position="510"/>
    </location>
</feature>
<keyword evidence="4" id="KW-1185">Reference proteome</keyword>
<feature type="domain" description="Putative Flp pilus-assembly TadG-like N-terminal" evidence="2">
    <location>
        <begin position="15"/>
        <end position="63"/>
    </location>
</feature>
<proteinExistence type="predicted"/>
<reference evidence="3 4" key="1">
    <citation type="submission" date="2016-10" db="EMBL/GenBank/DDBJ databases">
        <authorList>
            <person name="de Groot N.N."/>
        </authorList>
    </citation>
    <scope>NUCLEOTIDE SEQUENCE [LARGE SCALE GENOMIC DNA]</scope>
    <source>
        <strain evidence="3 4">DSM 16981</strain>
    </source>
</reference>
<accession>A0A1G9WL79</accession>
<sequence length="510" mass="54833">MLIPQLKSYLKHQRGAVFLLFATAFLPIVLVSTAIAINVATIQVQKTQLQNAADAAALAGASQYGSASDTGTITANINSYVSSYVGKNTFNAAIGDTPNATDFPNDTHTININITQGTRNTAKTVTVDLRRKVPLYFFGLHFLQDFTTINIAVRATAKYVPTTTATPFSIFSEGPFKDNILFAGSTNQSSINIVSPNITLNLGNVRTNGKIDLYERKENSNIKLTGQVNSTSVNVYSPYAPDQAWANIVQVGGWNPGDIPIYEVKGFDINSINYVTKLEYDTSGKPYYLQYPITGSQNITNINYSANTDMADINTYINTILNNSSPSNITSNWWDDKNEYGGNNITKTDNPYSPPTITASTGTQVYYTSGSIELKSATSTYPNDGVTKVMLYNAGVTPWAARYYNVVIANGDINFSGNTANTKNSPFIVVSLNGNINLHNSTDFYGYVYAPKGNIRVDVGGTVYGSLVGNTIYISSAGQIINYQSFADSSGSSGGGSSSSASSVSLIPDS</sequence>
<evidence type="ECO:0000313" key="4">
    <source>
        <dbReference type="Proteomes" id="UP000199309"/>
    </source>
</evidence>
<dbReference type="RefSeq" id="WP_091650431.1">
    <property type="nucleotide sequence ID" value="NZ_FNHQ01000015.1"/>
</dbReference>
<protein>
    <submittedName>
        <fullName evidence="3">Putative Flp pilus-assembly TadE/G-like</fullName>
    </submittedName>
</protein>
<gene>
    <name evidence="3" type="ORF">SAMN05660299_01638</name>
</gene>
<dbReference type="Pfam" id="PF13400">
    <property type="entry name" value="Tad"/>
    <property type="match status" value="1"/>
</dbReference>
<dbReference type="Proteomes" id="UP000199309">
    <property type="component" value="Unassembled WGS sequence"/>
</dbReference>
<evidence type="ECO:0000259" key="2">
    <source>
        <dbReference type="Pfam" id="PF13400"/>
    </source>
</evidence>
<evidence type="ECO:0000313" key="3">
    <source>
        <dbReference type="EMBL" id="SDM85298.1"/>
    </source>
</evidence>
<evidence type="ECO:0000256" key="1">
    <source>
        <dbReference type="SAM" id="MobiDB-lite"/>
    </source>
</evidence>
<feature type="compositionally biased region" description="Low complexity" evidence="1">
    <location>
        <begin position="498"/>
        <end position="510"/>
    </location>
</feature>
<dbReference type="EMBL" id="FNHQ01000015">
    <property type="protein sequence ID" value="SDM85298.1"/>
    <property type="molecule type" value="Genomic_DNA"/>
</dbReference>
<dbReference type="STRING" id="349095.SAMN05660299_01638"/>
<name>A0A1G9WL79_9FIRM</name>
<dbReference type="InterPro" id="IPR028087">
    <property type="entry name" value="Tad_N"/>
</dbReference>